<proteinExistence type="predicted"/>
<feature type="transmembrane region" description="Helical" evidence="5">
    <location>
        <begin position="386"/>
        <end position="408"/>
    </location>
</feature>
<dbReference type="AlphaFoldDB" id="A0A9D3MYP3"/>
<feature type="transmembrane region" description="Helical" evidence="5">
    <location>
        <begin position="362"/>
        <end position="380"/>
    </location>
</feature>
<feature type="transmembrane region" description="Helical" evidence="5">
    <location>
        <begin position="148"/>
        <end position="166"/>
    </location>
</feature>
<dbReference type="PANTHER" id="PTHR22911">
    <property type="entry name" value="ACYL-MALONYL CONDENSING ENZYME-RELATED"/>
    <property type="match status" value="1"/>
</dbReference>
<evidence type="ECO:0000256" key="2">
    <source>
        <dbReference type="ARBA" id="ARBA00022692"/>
    </source>
</evidence>
<dbReference type="Proteomes" id="UP001044222">
    <property type="component" value="Unassembled WGS sequence"/>
</dbReference>
<keyword evidence="3 5" id="KW-1133">Transmembrane helix</keyword>
<keyword evidence="8" id="KW-1185">Reference proteome</keyword>
<accession>A0A9D3MYP3</accession>
<keyword evidence="2 5" id="KW-0812">Transmembrane</keyword>
<evidence type="ECO:0000259" key="6">
    <source>
        <dbReference type="Pfam" id="PF00892"/>
    </source>
</evidence>
<dbReference type="GO" id="GO:0051480">
    <property type="term" value="P:regulation of cytosolic calcium ion concentration"/>
    <property type="evidence" value="ECO:0007669"/>
    <property type="project" value="TreeGrafter"/>
</dbReference>
<evidence type="ECO:0000313" key="7">
    <source>
        <dbReference type="EMBL" id="KAG5855458.1"/>
    </source>
</evidence>
<feature type="transmembrane region" description="Helical" evidence="5">
    <location>
        <begin position="302"/>
        <end position="321"/>
    </location>
</feature>
<comment type="caution">
    <text evidence="7">The sequence shown here is derived from an EMBL/GenBank/DDBJ whole genome shotgun (WGS) entry which is preliminary data.</text>
</comment>
<dbReference type="InterPro" id="IPR000620">
    <property type="entry name" value="EamA_dom"/>
</dbReference>
<evidence type="ECO:0000256" key="1">
    <source>
        <dbReference type="ARBA" id="ARBA00004141"/>
    </source>
</evidence>
<keyword evidence="4 5" id="KW-0472">Membrane</keyword>
<feature type="transmembrane region" description="Helical" evidence="5">
    <location>
        <begin position="232"/>
        <end position="252"/>
    </location>
</feature>
<dbReference type="InterPro" id="IPR037185">
    <property type="entry name" value="EmrE-like"/>
</dbReference>
<evidence type="ECO:0000256" key="5">
    <source>
        <dbReference type="SAM" id="Phobius"/>
    </source>
</evidence>
<feature type="domain" description="EamA" evidence="6">
    <location>
        <begin position="270"/>
        <end position="401"/>
    </location>
</feature>
<organism evidence="7 8">
    <name type="scientific">Anguilla anguilla</name>
    <name type="common">European freshwater eel</name>
    <name type="synonym">Muraena anguilla</name>
    <dbReference type="NCBI Taxonomy" id="7936"/>
    <lineage>
        <taxon>Eukaryota</taxon>
        <taxon>Metazoa</taxon>
        <taxon>Chordata</taxon>
        <taxon>Craniata</taxon>
        <taxon>Vertebrata</taxon>
        <taxon>Euteleostomi</taxon>
        <taxon>Actinopterygii</taxon>
        <taxon>Neopterygii</taxon>
        <taxon>Teleostei</taxon>
        <taxon>Anguilliformes</taxon>
        <taxon>Anguillidae</taxon>
        <taxon>Anguilla</taxon>
    </lineage>
</organism>
<feature type="transmembrane region" description="Helical" evidence="5">
    <location>
        <begin position="178"/>
        <end position="197"/>
    </location>
</feature>
<dbReference type="Pfam" id="PF00892">
    <property type="entry name" value="EamA"/>
    <property type="match status" value="2"/>
</dbReference>
<dbReference type="PANTHER" id="PTHR22911:SF6">
    <property type="entry name" value="SOLUTE CARRIER FAMILY 35 MEMBER G1"/>
    <property type="match status" value="1"/>
</dbReference>
<dbReference type="SUPFAM" id="SSF103481">
    <property type="entry name" value="Multidrug resistance efflux transporter EmrE"/>
    <property type="match status" value="2"/>
</dbReference>
<gene>
    <name evidence="7" type="ORF">ANANG_G00049260</name>
</gene>
<feature type="transmembrane region" description="Helical" evidence="5">
    <location>
        <begin position="333"/>
        <end position="350"/>
    </location>
</feature>
<evidence type="ECO:0000256" key="4">
    <source>
        <dbReference type="ARBA" id="ARBA00023136"/>
    </source>
</evidence>
<protein>
    <recommendedName>
        <fullName evidence="6">EamA domain-containing protein</fullName>
    </recommendedName>
</protein>
<evidence type="ECO:0000256" key="3">
    <source>
        <dbReference type="ARBA" id="ARBA00022989"/>
    </source>
</evidence>
<feature type="transmembrane region" description="Helical" evidence="5">
    <location>
        <begin position="203"/>
        <end position="225"/>
    </location>
</feature>
<feature type="domain" description="EamA" evidence="6">
    <location>
        <begin position="117"/>
        <end position="248"/>
    </location>
</feature>
<dbReference type="GO" id="GO:0005789">
    <property type="term" value="C:endoplasmic reticulum membrane"/>
    <property type="evidence" value="ECO:0007669"/>
    <property type="project" value="TreeGrafter"/>
</dbReference>
<dbReference type="GO" id="GO:1990034">
    <property type="term" value="P:calcium ion export across plasma membrane"/>
    <property type="evidence" value="ECO:0007669"/>
    <property type="project" value="TreeGrafter"/>
</dbReference>
<dbReference type="EMBL" id="JAFIRN010000002">
    <property type="protein sequence ID" value="KAG5855458.1"/>
    <property type="molecule type" value="Genomic_DNA"/>
</dbReference>
<evidence type="ECO:0000313" key="8">
    <source>
        <dbReference type="Proteomes" id="UP001044222"/>
    </source>
</evidence>
<feature type="transmembrane region" description="Helical" evidence="5">
    <location>
        <begin position="113"/>
        <end position="136"/>
    </location>
</feature>
<sequence length="426" mass="47117">MGDFSNRTATVGDDGVISVVPRREDVGRDVLSTVDNEKEEDDERTTERIHLQSMDNCHVPDDGGDSMIRRTTSKPNPTPHKRLCLAMCCGESNPNTAGTGGTSLPKAPEKKPACAGLGIVYALLSSVFFSILALLVKKIDGVHAVEISAIRCFFQMVFVLPALIYYETGFLGPRGQRFFLFLRGLLGSNAMILLYYAVQQMPLADATVIVFSNPVFTSLLAWMFLKEKCTVWDFLFTIFTLTGVILIARPPFLFGSRVSGIEGEYTNHIKGTIAACGAAFCAACTMVVLRKMGKNVHYYLSVWYYAVMGLIESIVAMLVIGEWTLPFCGRDRWFLMSIGVLGIIGQTFLTKALQLEKAGPVALMRTMDVVMAFMLQFLFLSQYPTWWSLGGALCIICSTSGVALRKWFNSAKKNRRNGRNCTQSNI</sequence>
<comment type="subcellular location">
    <subcellularLocation>
        <location evidence="1">Membrane</location>
        <topology evidence="1">Multi-pass membrane protein</topology>
    </subcellularLocation>
</comment>
<name>A0A9D3MYP3_ANGAN</name>
<reference evidence="7" key="1">
    <citation type="submission" date="2021-01" db="EMBL/GenBank/DDBJ databases">
        <title>A chromosome-scale assembly of European eel, Anguilla anguilla.</title>
        <authorList>
            <person name="Henkel C."/>
            <person name="Jong-Raadsen S.A."/>
            <person name="Dufour S."/>
            <person name="Weltzien F.-A."/>
            <person name="Palstra A.P."/>
            <person name="Pelster B."/>
            <person name="Spaink H.P."/>
            <person name="Van Den Thillart G.E."/>
            <person name="Jansen H."/>
            <person name="Zahm M."/>
            <person name="Klopp C."/>
            <person name="Cedric C."/>
            <person name="Louis A."/>
            <person name="Berthelot C."/>
            <person name="Parey E."/>
            <person name="Roest Crollius H."/>
            <person name="Montfort J."/>
            <person name="Robinson-Rechavi M."/>
            <person name="Bucao C."/>
            <person name="Bouchez O."/>
            <person name="Gislard M."/>
            <person name="Lluch J."/>
            <person name="Milhes M."/>
            <person name="Lampietro C."/>
            <person name="Lopez Roques C."/>
            <person name="Donnadieu C."/>
            <person name="Braasch I."/>
            <person name="Desvignes T."/>
            <person name="Postlethwait J."/>
            <person name="Bobe J."/>
            <person name="Guiguen Y."/>
            <person name="Dirks R."/>
        </authorList>
    </citation>
    <scope>NUCLEOTIDE SEQUENCE</scope>
    <source>
        <strain evidence="7">Tag_6206</strain>
        <tissue evidence="7">Liver</tissue>
    </source>
</reference>
<dbReference type="GO" id="GO:0005886">
    <property type="term" value="C:plasma membrane"/>
    <property type="evidence" value="ECO:0007669"/>
    <property type="project" value="TreeGrafter"/>
</dbReference>
<feature type="transmembrane region" description="Helical" evidence="5">
    <location>
        <begin position="272"/>
        <end position="290"/>
    </location>
</feature>